<dbReference type="PANTHER" id="PTHR13878:SF127">
    <property type="entry name" value="CYTOKININ DEHYDROGENASE 3"/>
    <property type="match status" value="1"/>
</dbReference>
<accession>A0ABP3ZT61</accession>
<keyword evidence="4" id="KW-0274">FAD</keyword>
<name>A0ABP3ZT61_9PSEU</name>
<dbReference type="InterPro" id="IPR016167">
    <property type="entry name" value="FAD-bd_PCMH_sub1"/>
</dbReference>
<dbReference type="Gene3D" id="3.30.43.10">
    <property type="entry name" value="Uridine Diphospho-n-acetylenolpyruvylglucosamine Reductase, domain 2"/>
    <property type="match status" value="1"/>
</dbReference>
<reference evidence="8" key="1">
    <citation type="journal article" date="2019" name="Int. J. Syst. Evol. Microbiol.">
        <title>The Global Catalogue of Microorganisms (GCM) 10K type strain sequencing project: providing services to taxonomists for standard genome sequencing and annotation.</title>
        <authorList>
            <consortium name="The Broad Institute Genomics Platform"/>
            <consortium name="The Broad Institute Genome Sequencing Center for Infectious Disease"/>
            <person name="Wu L."/>
            <person name="Ma J."/>
        </authorList>
    </citation>
    <scope>NUCLEOTIDE SEQUENCE [LARGE SCALE GENOMIC DNA]</scope>
    <source>
        <strain evidence="8">JCM 11117</strain>
    </source>
</reference>
<dbReference type="InterPro" id="IPR036318">
    <property type="entry name" value="FAD-bd_PCMH-like_sf"/>
</dbReference>
<comment type="cofactor">
    <cofactor evidence="1">
        <name>FAD</name>
        <dbReference type="ChEBI" id="CHEBI:57692"/>
    </cofactor>
</comment>
<keyword evidence="8" id="KW-1185">Reference proteome</keyword>
<dbReference type="Gene3D" id="3.30.465.10">
    <property type="match status" value="1"/>
</dbReference>
<dbReference type="InterPro" id="IPR016164">
    <property type="entry name" value="FAD-linked_Oxase-like_C"/>
</dbReference>
<dbReference type="InterPro" id="IPR015345">
    <property type="entry name" value="Cytokinin_DH_FAD/cytokin-bd"/>
</dbReference>
<evidence type="ECO:0000256" key="3">
    <source>
        <dbReference type="ARBA" id="ARBA00022630"/>
    </source>
</evidence>
<dbReference type="Gene3D" id="3.40.462.10">
    <property type="entry name" value="FAD-linked oxidases, C-terminal domain"/>
    <property type="match status" value="1"/>
</dbReference>
<evidence type="ECO:0000259" key="6">
    <source>
        <dbReference type="PROSITE" id="PS51387"/>
    </source>
</evidence>
<dbReference type="SUPFAM" id="SSF55103">
    <property type="entry name" value="FAD-linked oxidases, C-terminal domain"/>
    <property type="match status" value="1"/>
</dbReference>
<dbReference type="InterPro" id="IPR016170">
    <property type="entry name" value="Cytok_DH_C_sf"/>
</dbReference>
<dbReference type="InterPro" id="IPR006094">
    <property type="entry name" value="Oxid_FAD_bind_N"/>
</dbReference>
<dbReference type="Proteomes" id="UP001499967">
    <property type="component" value="Unassembled WGS sequence"/>
</dbReference>
<evidence type="ECO:0000256" key="4">
    <source>
        <dbReference type="ARBA" id="ARBA00022827"/>
    </source>
</evidence>
<protein>
    <submittedName>
        <fullName evidence="7">FAD-binding oxidoreductase</fullName>
    </submittedName>
</protein>
<comment type="caution">
    <text evidence="7">The sequence shown here is derived from an EMBL/GenBank/DDBJ whole genome shotgun (WGS) entry which is preliminary data.</text>
</comment>
<evidence type="ECO:0000256" key="5">
    <source>
        <dbReference type="ARBA" id="ARBA00023002"/>
    </source>
</evidence>
<evidence type="ECO:0000256" key="1">
    <source>
        <dbReference type="ARBA" id="ARBA00001974"/>
    </source>
</evidence>
<comment type="similarity">
    <text evidence="2">Belongs to the oxygen-dependent FAD-linked oxidoreductase family.</text>
</comment>
<dbReference type="Pfam" id="PF01565">
    <property type="entry name" value="FAD_binding_4"/>
    <property type="match status" value="1"/>
</dbReference>
<feature type="domain" description="FAD-binding PCMH-type" evidence="6">
    <location>
        <begin position="36"/>
        <end position="205"/>
    </location>
</feature>
<evidence type="ECO:0000256" key="2">
    <source>
        <dbReference type="ARBA" id="ARBA00005466"/>
    </source>
</evidence>
<dbReference type="InterPro" id="IPR050432">
    <property type="entry name" value="FAD-linked_Oxidoreductases_BP"/>
</dbReference>
<dbReference type="InterPro" id="IPR016169">
    <property type="entry name" value="FAD-bd_PCMH_sub2"/>
</dbReference>
<sequence>MGRVSALPDGVPALDGALHTDLATRTRFATDAGRIATALPAAVLRPGSAADVARVVRYCRRHRIPIAARGLGNTTGGQSLVAGGVVVDARALSGIRSITPSAAVVGAGTTWLELARAAAGHGRAIPAATGYLDLTVGGTLSVGGVPPAVAAGAQVDHVHELEVVTGDGELRRCSPAADRDLFEAVLAGLGRFGIITEAVVGLGPAPATVRGWSIPYTDQGAFFADLRTLVRRGEVTEVFGDWWRPGEAGEVHHLNAFAFAGTEGPPGTAHVLRGLTAAPAAAEVRESGYLEHVTRIDTAVADLRAALGWDALVKPWVTTWLPDSRVEEVVGAVLTGLTPADVGTGGFVLLYPHRRAALTRPSLRLPAPDAGDPDGSDLVHLFTLMTAGPPGANAAFATAMAERNRALLDRARAAGGTRYPIGTVAFGPADWRAHYGERWHELAALRRRYDPAGILTPGHGVFPG</sequence>
<evidence type="ECO:0000313" key="7">
    <source>
        <dbReference type="EMBL" id="GAA0925910.1"/>
    </source>
</evidence>
<dbReference type="PANTHER" id="PTHR13878">
    <property type="entry name" value="GULONOLACTONE OXIDASE"/>
    <property type="match status" value="1"/>
</dbReference>
<keyword evidence="5" id="KW-0560">Oxidoreductase</keyword>
<dbReference type="InterPro" id="IPR016166">
    <property type="entry name" value="FAD-bd_PCMH"/>
</dbReference>
<dbReference type="PROSITE" id="PS51387">
    <property type="entry name" value="FAD_PCMH"/>
    <property type="match status" value="1"/>
</dbReference>
<proteinExistence type="inferred from homology"/>
<gene>
    <name evidence="7" type="ORF">GCM10009559_10870</name>
</gene>
<dbReference type="EMBL" id="BAAAHP010000030">
    <property type="protein sequence ID" value="GAA0925910.1"/>
    <property type="molecule type" value="Genomic_DNA"/>
</dbReference>
<evidence type="ECO:0000313" key="8">
    <source>
        <dbReference type="Proteomes" id="UP001499967"/>
    </source>
</evidence>
<dbReference type="Pfam" id="PF09265">
    <property type="entry name" value="Cytokin-bind"/>
    <property type="match status" value="1"/>
</dbReference>
<organism evidence="7 8">
    <name type="scientific">Pseudonocardia zijingensis</name>
    <dbReference type="NCBI Taxonomy" id="153376"/>
    <lineage>
        <taxon>Bacteria</taxon>
        <taxon>Bacillati</taxon>
        <taxon>Actinomycetota</taxon>
        <taxon>Actinomycetes</taxon>
        <taxon>Pseudonocardiales</taxon>
        <taxon>Pseudonocardiaceae</taxon>
        <taxon>Pseudonocardia</taxon>
    </lineage>
</organism>
<dbReference type="SUPFAM" id="SSF56176">
    <property type="entry name" value="FAD-binding/transporter-associated domain-like"/>
    <property type="match status" value="1"/>
</dbReference>
<keyword evidence="3" id="KW-0285">Flavoprotein</keyword>